<evidence type="ECO:0000313" key="2">
    <source>
        <dbReference type="Ensembl" id="ENSSSUP00005024044.1"/>
    </source>
</evidence>
<dbReference type="AlphaFoldDB" id="A0A673UI13"/>
<dbReference type="Ensembl" id="ENSSSUT00005027535.1">
    <property type="protein sequence ID" value="ENSSSUP00005024044.1"/>
    <property type="gene ID" value="ENSSSUG00005015676.1"/>
</dbReference>
<dbReference type="Proteomes" id="UP000472268">
    <property type="component" value="Chromosome 14"/>
</dbReference>
<organism evidence="2 3">
    <name type="scientific">Suricata suricatta</name>
    <name type="common">Meerkat</name>
    <dbReference type="NCBI Taxonomy" id="37032"/>
    <lineage>
        <taxon>Eukaryota</taxon>
        <taxon>Metazoa</taxon>
        <taxon>Chordata</taxon>
        <taxon>Craniata</taxon>
        <taxon>Vertebrata</taxon>
        <taxon>Euteleostomi</taxon>
        <taxon>Mammalia</taxon>
        <taxon>Eutheria</taxon>
        <taxon>Laurasiatheria</taxon>
        <taxon>Carnivora</taxon>
        <taxon>Feliformia</taxon>
        <taxon>Herpestidae</taxon>
        <taxon>Suricata</taxon>
    </lineage>
</organism>
<sequence>MREISRSRLRPPPRSQPQRRPGVLAGGRPNLRSCFCSRLSDQTEGAACLGELGIWSHRPPFPPNTTAELCAPGSGKSLAQGGDNIESRAVDRSRGLRALQHPPGNWVYWKGPGGALKPPWAGSIPSACSPESRRPLKPRAPPASQGALSPAGPGDAAVRGLDTKVRRPGKLWWPSPSSRTWSPELQAPRVREGSSHSCKEGAKYVFQTFHGSKLSASIKRSGVRGKAFWVLACK</sequence>
<accession>A0A673UI13</accession>
<proteinExistence type="predicted"/>
<name>A0A673UI13_SURSU</name>
<feature type="compositionally biased region" description="Low complexity" evidence="1">
    <location>
        <begin position="172"/>
        <end position="183"/>
    </location>
</feature>
<reference evidence="2" key="2">
    <citation type="submission" date="2025-08" db="UniProtKB">
        <authorList>
            <consortium name="Ensembl"/>
        </authorList>
    </citation>
    <scope>IDENTIFICATION</scope>
</reference>
<evidence type="ECO:0000313" key="3">
    <source>
        <dbReference type="Proteomes" id="UP000472268"/>
    </source>
</evidence>
<feature type="region of interest" description="Disordered" evidence="1">
    <location>
        <begin position="120"/>
        <end position="188"/>
    </location>
</feature>
<feature type="region of interest" description="Disordered" evidence="1">
    <location>
        <begin position="1"/>
        <end position="26"/>
    </location>
</feature>
<protein>
    <submittedName>
        <fullName evidence="2">Uncharacterized protein</fullName>
    </submittedName>
</protein>
<reference evidence="2" key="3">
    <citation type="submission" date="2025-09" db="UniProtKB">
        <authorList>
            <consortium name="Ensembl"/>
        </authorList>
    </citation>
    <scope>IDENTIFICATION</scope>
</reference>
<reference evidence="2 3" key="1">
    <citation type="submission" date="2019-05" db="EMBL/GenBank/DDBJ databases">
        <title>A Chromosome-scale Meerkat (S. suricatta) Genome Assembly.</title>
        <authorList>
            <person name="Dudchenko O."/>
            <person name="Lieberman Aiden E."/>
            <person name="Tung J."/>
            <person name="Barreiro L.B."/>
            <person name="Clutton-Brock T.H."/>
        </authorList>
    </citation>
    <scope>NUCLEOTIDE SEQUENCE [LARGE SCALE GENOMIC DNA]</scope>
</reference>
<keyword evidence="3" id="KW-1185">Reference proteome</keyword>
<evidence type="ECO:0000256" key="1">
    <source>
        <dbReference type="SAM" id="MobiDB-lite"/>
    </source>
</evidence>